<evidence type="ECO:0000313" key="2">
    <source>
        <dbReference type="EMBL" id="MCB8876475.1"/>
    </source>
</evidence>
<protein>
    <submittedName>
        <fullName evidence="2">Uncharacterized protein</fullName>
    </submittedName>
</protein>
<organism evidence="2 3">
    <name type="scientific">Acidisoma silvae</name>
    <dbReference type="NCBI Taxonomy" id="2802396"/>
    <lineage>
        <taxon>Bacteria</taxon>
        <taxon>Pseudomonadati</taxon>
        <taxon>Pseudomonadota</taxon>
        <taxon>Alphaproteobacteria</taxon>
        <taxon>Acetobacterales</taxon>
        <taxon>Acidocellaceae</taxon>
        <taxon>Acidisoma</taxon>
    </lineage>
</organism>
<comment type="caution">
    <text evidence="2">The sequence shown here is derived from an EMBL/GenBank/DDBJ whole genome shotgun (WGS) entry which is preliminary data.</text>
</comment>
<dbReference type="Proteomes" id="UP000708298">
    <property type="component" value="Unassembled WGS sequence"/>
</dbReference>
<accession>A0A963YT33</accession>
<evidence type="ECO:0000313" key="3">
    <source>
        <dbReference type="Proteomes" id="UP000708298"/>
    </source>
</evidence>
<keyword evidence="3" id="KW-1185">Reference proteome</keyword>
<gene>
    <name evidence="2" type="ORF">ASILVAE211_14880</name>
</gene>
<reference evidence="2" key="1">
    <citation type="journal article" date="2021" name="Microorganisms">
        <title>Acidisoma silvae sp. nov. and Acidisomacellulosilytica sp. nov., Two Acidophilic Bacteria Isolated from Decaying Wood, Hydrolyzing Cellulose and Producing Poly-3-hydroxybutyrate.</title>
        <authorList>
            <person name="Mieszkin S."/>
            <person name="Pouder E."/>
            <person name="Uroz S."/>
            <person name="Simon-Colin C."/>
            <person name="Alain K."/>
        </authorList>
    </citation>
    <scope>NUCLEOTIDE SEQUENCE</scope>
    <source>
        <strain evidence="2">HW T2.11</strain>
    </source>
</reference>
<evidence type="ECO:0000256" key="1">
    <source>
        <dbReference type="SAM" id="Phobius"/>
    </source>
</evidence>
<name>A0A963YT33_9PROT</name>
<sequence length="78" mass="9317">MDFTRAFILRSNEDQLYTHAAEQQRLDRRASRLRTLLFPLLNLTLLVAVYYGYRVFDYQSWLRLTDNAWTLCQSLIGN</sequence>
<keyword evidence="1" id="KW-0812">Transmembrane</keyword>
<keyword evidence="1" id="KW-1133">Transmembrane helix</keyword>
<reference evidence="2" key="2">
    <citation type="submission" date="2021-01" db="EMBL/GenBank/DDBJ databases">
        <authorList>
            <person name="Mieszkin S."/>
            <person name="Pouder E."/>
            <person name="Alain K."/>
        </authorList>
    </citation>
    <scope>NUCLEOTIDE SEQUENCE</scope>
    <source>
        <strain evidence="2">HW T2.11</strain>
    </source>
</reference>
<feature type="transmembrane region" description="Helical" evidence="1">
    <location>
        <begin position="35"/>
        <end position="53"/>
    </location>
</feature>
<dbReference type="AlphaFoldDB" id="A0A963YT33"/>
<keyword evidence="1" id="KW-0472">Membrane</keyword>
<dbReference type="EMBL" id="JAESVB010000006">
    <property type="protein sequence ID" value="MCB8876475.1"/>
    <property type="molecule type" value="Genomic_DNA"/>
</dbReference>
<dbReference type="RefSeq" id="WP_227322130.1">
    <property type="nucleotide sequence ID" value="NZ_JAESVB010000006.1"/>
</dbReference>
<proteinExistence type="predicted"/>